<comment type="caution">
    <text evidence="1">The sequence shown here is derived from an EMBL/GenBank/DDBJ whole genome shotgun (WGS) entry which is preliminary data.</text>
</comment>
<dbReference type="EMBL" id="VITW01000006">
    <property type="protein sequence ID" value="TWB72427.1"/>
    <property type="molecule type" value="Genomic_DNA"/>
</dbReference>
<gene>
    <name evidence="1" type="ORF">FBZ95_106142</name>
</gene>
<keyword evidence="2" id="KW-1185">Reference proteome</keyword>
<protein>
    <submittedName>
        <fullName evidence="1">Uncharacterized protein</fullName>
    </submittedName>
</protein>
<dbReference type="Proteomes" id="UP000315914">
    <property type="component" value="Unassembled WGS sequence"/>
</dbReference>
<accession>A0A560IJJ8</accession>
<dbReference type="AlphaFoldDB" id="A0A560IJJ8"/>
<evidence type="ECO:0000313" key="1">
    <source>
        <dbReference type="EMBL" id="TWB72427.1"/>
    </source>
</evidence>
<sequence>MLPRMGAPVFGGWRPKPKTALEAGRAVSGASRLMVHSLAR</sequence>
<organism evidence="1 2">
    <name type="scientific">Bradyrhizobium sacchari</name>
    <dbReference type="NCBI Taxonomy" id="1399419"/>
    <lineage>
        <taxon>Bacteria</taxon>
        <taxon>Pseudomonadati</taxon>
        <taxon>Pseudomonadota</taxon>
        <taxon>Alphaproteobacteria</taxon>
        <taxon>Hyphomicrobiales</taxon>
        <taxon>Nitrobacteraceae</taxon>
        <taxon>Bradyrhizobium</taxon>
    </lineage>
</organism>
<name>A0A560IJJ8_9BRAD</name>
<proteinExistence type="predicted"/>
<evidence type="ECO:0000313" key="2">
    <source>
        <dbReference type="Proteomes" id="UP000315914"/>
    </source>
</evidence>
<reference evidence="1 2" key="1">
    <citation type="submission" date="2019-06" db="EMBL/GenBank/DDBJ databases">
        <title>Genomic Encyclopedia of Type Strains, Phase IV (KMG-V): Genome sequencing to study the core and pangenomes of soil and plant-associated prokaryotes.</title>
        <authorList>
            <person name="Whitman W."/>
        </authorList>
    </citation>
    <scope>NUCLEOTIDE SEQUENCE [LARGE SCALE GENOMIC DNA]</scope>
    <source>
        <strain evidence="1 2">BR 10556</strain>
    </source>
</reference>